<evidence type="ECO:0000313" key="6">
    <source>
        <dbReference type="Proteomes" id="UP000319481"/>
    </source>
</evidence>
<evidence type="ECO:0000256" key="1">
    <source>
        <dbReference type="ARBA" id="ARBA00023015"/>
    </source>
</evidence>
<dbReference type="Gene3D" id="1.10.10.10">
    <property type="entry name" value="Winged helix-like DNA-binding domain superfamily/Winged helix DNA-binding domain"/>
    <property type="match status" value="1"/>
</dbReference>
<dbReference type="InterPro" id="IPR036388">
    <property type="entry name" value="WH-like_DNA-bd_sf"/>
</dbReference>
<sequence length="183" mass="19835">MILEKKYEALLARTLQSGVSEPGGPLTNEITAEPGGIRLCFELLSLAAAIDRDCAARLSPHRLSEGKFLLLVLLRDRAEGLSPHELADASGVTRATITGLLDGLEKDGFVTRRPAYDDRRKLLVSLTVSGKTLVETLFVEHAEWISSLLSGLDQSERCLLSKLLVKVRTKTGAATVSARLPDN</sequence>
<dbReference type="InterPro" id="IPR000835">
    <property type="entry name" value="HTH_MarR-typ"/>
</dbReference>
<dbReference type="SMART" id="SM00347">
    <property type="entry name" value="HTH_MARR"/>
    <property type="match status" value="1"/>
</dbReference>
<dbReference type="RefSeq" id="WP_142913620.1">
    <property type="nucleotide sequence ID" value="NZ_JAPZLP010000018.1"/>
</dbReference>
<evidence type="ECO:0000256" key="3">
    <source>
        <dbReference type="ARBA" id="ARBA00023163"/>
    </source>
</evidence>
<dbReference type="InterPro" id="IPR023187">
    <property type="entry name" value="Tscrpt_reg_MarR-type_CS"/>
</dbReference>
<dbReference type="PROSITE" id="PS50995">
    <property type="entry name" value="HTH_MARR_2"/>
    <property type="match status" value="1"/>
</dbReference>
<proteinExistence type="predicted"/>
<evidence type="ECO:0000259" key="4">
    <source>
        <dbReference type="PROSITE" id="PS50995"/>
    </source>
</evidence>
<keyword evidence="3" id="KW-0804">Transcription</keyword>
<dbReference type="InterPro" id="IPR036390">
    <property type="entry name" value="WH_DNA-bd_sf"/>
</dbReference>
<dbReference type="PANTHER" id="PTHR42756">
    <property type="entry name" value="TRANSCRIPTIONAL REGULATOR, MARR"/>
    <property type="match status" value="1"/>
</dbReference>
<protein>
    <submittedName>
        <fullName evidence="5">MarR family transcriptional regulator</fullName>
    </submittedName>
</protein>
<dbReference type="SUPFAM" id="SSF46785">
    <property type="entry name" value="Winged helix' DNA-binding domain"/>
    <property type="match status" value="1"/>
</dbReference>
<evidence type="ECO:0000313" key="5">
    <source>
        <dbReference type="EMBL" id="TRA86969.1"/>
    </source>
</evidence>
<reference evidence="5 6" key="1">
    <citation type="journal article" date="2019" name="Appl. Microbiol. Biotechnol.">
        <title>Differential efficiency of wild type rhizogenic strains for rol gene transformation of plants.</title>
        <authorList>
            <person name="Desmet S."/>
            <person name="De Keyser E."/>
            <person name="Van Vaerenbergh J."/>
            <person name="Baeyen S."/>
            <person name="Van Huylenbroeck J."/>
            <person name="Geelen D."/>
            <person name="Dhooghe E."/>
        </authorList>
    </citation>
    <scope>NUCLEOTIDE SEQUENCE [LARGE SCALE GENOMIC DNA]</scope>
    <source>
        <strain evidence="5 6">GBBC3283</strain>
    </source>
</reference>
<keyword evidence="2" id="KW-0238">DNA-binding</keyword>
<dbReference type="PRINTS" id="PR00598">
    <property type="entry name" value="HTHMARR"/>
</dbReference>
<gene>
    <name evidence="5" type="ORF">EXN23_18230</name>
</gene>
<accession>A0ABY3BMT4</accession>
<name>A0ABY3BMT4_9HYPH</name>
<dbReference type="Pfam" id="PF01047">
    <property type="entry name" value="MarR"/>
    <property type="match status" value="1"/>
</dbReference>
<dbReference type="EMBL" id="SGNZ01000010">
    <property type="protein sequence ID" value="TRA86969.1"/>
    <property type="molecule type" value="Genomic_DNA"/>
</dbReference>
<dbReference type="Proteomes" id="UP000319481">
    <property type="component" value="Unassembled WGS sequence"/>
</dbReference>
<keyword evidence="6" id="KW-1185">Reference proteome</keyword>
<dbReference type="PROSITE" id="PS01117">
    <property type="entry name" value="HTH_MARR_1"/>
    <property type="match status" value="1"/>
</dbReference>
<dbReference type="PANTHER" id="PTHR42756:SF1">
    <property type="entry name" value="TRANSCRIPTIONAL REPRESSOR OF EMRAB OPERON"/>
    <property type="match status" value="1"/>
</dbReference>
<feature type="domain" description="HTH marR-type" evidence="4">
    <location>
        <begin position="36"/>
        <end position="169"/>
    </location>
</feature>
<keyword evidence="1" id="KW-0805">Transcription regulation</keyword>
<comment type="caution">
    <text evidence="5">The sequence shown here is derived from an EMBL/GenBank/DDBJ whole genome shotgun (WGS) entry which is preliminary data.</text>
</comment>
<organism evidence="5 6">
    <name type="scientific">Agrobacterium salinitolerans</name>
    <dbReference type="NCBI Taxonomy" id="1183413"/>
    <lineage>
        <taxon>Bacteria</taxon>
        <taxon>Pseudomonadati</taxon>
        <taxon>Pseudomonadota</taxon>
        <taxon>Alphaproteobacteria</taxon>
        <taxon>Hyphomicrobiales</taxon>
        <taxon>Rhizobiaceae</taxon>
        <taxon>Rhizobium/Agrobacterium group</taxon>
        <taxon>Agrobacterium</taxon>
    </lineage>
</organism>
<evidence type="ECO:0000256" key="2">
    <source>
        <dbReference type="ARBA" id="ARBA00023125"/>
    </source>
</evidence>